<sequence length="456" mass="47613">MDTMSNTTVRRLVRTTAVVGALALGVTACGSSDDGDGAGGGGGASSGLTPADVEAALEEGGSLTVWSWEATLPAAAQAFMDEHPNVKVNVVNAGTNKDQYTALQNAISAGSGVPDVAQIEYYALGQFTLSGALTELGSLGADQLEGTFSPGPWSAVQSGDGIYALPTDSGPMALFYNKTVFDEHGIEVPTTWEGYLEAARALHEADPDIYITNDTGEGGAATSMIWQAGGRPYTVDGTDVTIDFSDEGTTAYTDLWQQLLDEDLLAPITSWTDEWYQGLGDGSLATLATGAWMPPNFESGVPNAAGDWRAAPLPQWEEGANVSAENGGSSMAIPSAGKNQALAYAFVEYLNVGDGVKVRTDAGAFPATTADLNSEEFLNTEFPYFGGQKANEIFAESAANVGTGWSYLPYQVYANSIFNDTAGQAYISGTTLADGLKAWQDASIAYGKEQGFTVND</sequence>
<dbReference type="CDD" id="cd13585">
    <property type="entry name" value="PBP2_TMBP_like"/>
    <property type="match status" value="1"/>
</dbReference>
<evidence type="ECO:0000313" key="2">
    <source>
        <dbReference type="Proteomes" id="UP000034034"/>
    </source>
</evidence>
<dbReference type="STRING" id="408015.SXIM_48890"/>
<dbReference type="HOGENOM" id="CLU_031285_2_0_11"/>
<dbReference type="PANTHER" id="PTHR43649">
    <property type="entry name" value="ARABINOSE-BINDING PROTEIN-RELATED"/>
    <property type="match status" value="1"/>
</dbReference>
<dbReference type="SUPFAM" id="SSF53850">
    <property type="entry name" value="Periplasmic binding protein-like II"/>
    <property type="match status" value="1"/>
</dbReference>
<dbReference type="EMBL" id="CP009922">
    <property type="protein sequence ID" value="AKG46273.1"/>
    <property type="molecule type" value="Genomic_DNA"/>
</dbReference>
<gene>
    <name evidence="1" type="ORF">SXIM_48890</name>
</gene>
<proteinExistence type="predicted"/>
<dbReference type="Gene3D" id="3.40.190.10">
    <property type="entry name" value="Periplasmic binding protein-like II"/>
    <property type="match status" value="3"/>
</dbReference>
<name>A0A0F7FZW9_9ACTN</name>
<keyword evidence="2" id="KW-1185">Reference proteome</keyword>
<dbReference type="KEGG" id="sxi:SXIM_48890"/>
<dbReference type="PANTHER" id="PTHR43649:SF14">
    <property type="entry name" value="BLR3389 PROTEIN"/>
    <property type="match status" value="1"/>
</dbReference>
<dbReference type="PATRIC" id="fig|408015.6.peg.4951"/>
<dbReference type="InterPro" id="IPR050490">
    <property type="entry name" value="Bact_solute-bd_prot1"/>
</dbReference>
<evidence type="ECO:0000313" key="1">
    <source>
        <dbReference type="EMBL" id="AKG46273.1"/>
    </source>
</evidence>
<organism evidence="1 2">
    <name type="scientific">Streptomyces xiamenensis</name>
    <dbReference type="NCBI Taxonomy" id="408015"/>
    <lineage>
        <taxon>Bacteria</taxon>
        <taxon>Bacillati</taxon>
        <taxon>Actinomycetota</taxon>
        <taxon>Actinomycetes</taxon>
        <taxon>Kitasatosporales</taxon>
        <taxon>Streptomycetaceae</taxon>
        <taxon>Streptomyces</taxon>
    </lineage>
</organism>
<accession>A0A0F7FZW9</accession>
<dbReference type="InterPro" id="IPR006059">
    <property type="entry name" value="SBP"/>
</dbReference>
<reference evidence="1" key="1">
    <citation type="submission" date="2019-08" db="EMBL/GenBank/DDBJ databases">
        <title>Complete genome sequence of a mangrove-derived Streptomyces xiamenensis.</title>
        <authorList>
            <person name="Xu J."/>
        </authorList>
    </citation>
    <scope>NUCLEOTIDE SEQUENCE</scope>
    <source>
        <strain evidence="1">318</strain>
    </source>
</reference>
<dbReference type="Proteomes" id="UP000034034">
    <property type="component" value="Chromosome"/>
</dbReference>
<dbReference type="AlphaFoldDB" id="A0A0F7FZW9"/>
<protein>
    <submittedName>
        <fullName evidence="1">Sugar abc transporter substrate-binding protein</fullName>
    </submittedName>
</protein>
<dbReference type="Pfam" id="PF01547">
    <property type="entry name" value="SBP_bac_1"/>
    <property type="match status" value="1"/>
</dbReference>